<reference evidence="2 3" key="1">
    <citation type="journal article" date="2019" name="Appl. Environ. Microbiol.">
        <title>Clostridium scindens ATCC 35704: integration of nutritional requirements, the complete genome sequence, and global transcriptional responses to bile acids.</title>
        <authorList>
            <person name="Devendran S."/>
            <person name="Shrestha R."/>
            <person name="Alves J.M.P."/>
            <person name="Wolf P.G."/>
            <person name="Ly L."/>
            <person name="Hernandez A.G."/>
            <person name="Mendez-Garcia C."/>
            <person name="Inboden A."/>
            <person name="Wiley J."/>
            <person name="Paul O."/>
            <person name="Allen A."/>
            <person name="Springer E."/>
            <person name="Wright C.L."/>
            <person name="Fields C.J."/>
            <person name="Daniel S.L."/>
            <person name="Ridlon J.M."/>
        </authorList>
    </citation>
    <scope>NUCLEOTIDE SEQUENCE [LARGE SCALE GENOMIC DNA]</scope>
    <source>
        <strain evidence="2 3">ATCC 35704</strain>
    </source>
</reference>
<dbReference type="eggNOG" id="COG3871">
    <property type="taxonomic scope" value="Bacteria"/>
</dbReference>
<dbReference type="EMBL" id="CP036170">
    <property type="protein sequence ID" value="QBF74244.1"/>
    <property type="molecule type" value="Genomic_DNA"/>
</dbReference>
<evidence type="ECO:0000313" key="3">
    <source>
        <dbReference type="Proteomes" id="UP000289664"/>
    </source>
</evidence>
<dbReference type="Gene3D" id="2.30.110.10">
    <property type="entry name" value="Electron Transport, Fmn-binding Protein, Chain A"/>
    <property type="match status" value="1"/>
</dbReference>
<dbReference type="Proteomes" id="UP000289664">
    <property type="component" value="Chromosome"/>
</dbReference>
<dbReference type="InterPro" id="IPR012349">
    <property type="entry name" value="Split_barrel_FMN-bd"/>
</dbReference>
<dbReference type="PANTHER" id="PTHR34818:SF1">
    <property type="entry name" value="PROTEIN BLI-3"/>
    <property type="match status" value="1"/>
</dbReference>
<evidence type="ECO:0000313" key="2">
    <source>
        <dbReference type="EMBL" id="QBF74244.1"/>
    </source>
</evidence>
<dbReference type="SUPFAM" id="SSF50475">
    <property type="entry name" value="FMN-binding split barrel"/>
    <property type="match status" value="1"/>
</dbReference>
<protein>
    <recommendedName>
        <fullName evidence="1">General stress protein FMN-binding split barrel domain-containing protein</fullName>
    </recommendedName>
</protein>
<accession>B0NK40</accession>
<feature type="domain" description="General stress protein FMN-binding split barrel" evidence="1">
    <location>
        <begin position="7"/>
        <end position="121"/>
    </location>
</feature>
<name>B0NK40_CLOS5</name>
<dbReference type="InterPro" id="IPR052917">
    <property type="entry name" value="Stress-Dev_Protein"/>
</dbReference>
<dbReference type="AlphaFoldDB" id="B0NK40"/>
<dbReference type="PANTHER" id="PTHR34818">
    <property type="entry name" value="PROTEIN BLI-3"/>
    <property type="match status" value="1"/>
</dbReference>
<keyword evidence="3" id="KW-1185">Reference proteome</keyword>
<organism evidence="2 3">
    <name type="scientific">Clostridium scindens (strain ATCC 35704 / DSM 5676 / VPI 13733 / 19)</name>
    <dbReference type="NCBI Taxonomy" id="411468"/>
    <lineage>
        <taxon>Bacteria</taxon>
        <taxon>Bacillati</taxon>
        <taxon>Bacillota</taxon>
        <taxon>Clostridia</taxon>
        <taxon>Lachnospirales</taxon>
        <taxon>Lachnospiraceae</taxon>
    </lineage>
</organism>
<dbReference type="InterPro" id="IPR038725">
    <property type="entry name" value="YdaG_split_barrel_FMN-bd"/>
</dbReference>
<dbReference type="STRING" id="411468.CLOSCI_03881"/>
<proteinExistence type="predicted"/>
<evidence type="ECO:0000259" key="1">
    <source>
        <dbReference type="Pfam" id="PF16242"/>
    </source>
</evidence>
<sequence>MMRDPQQTIGNMADKYSTALISYIDEERYPVTKAMLKPRERRGIKEFWFTTNTSSNKVKCFRKNPKASIYFVDKRYFRGASSAGTVEVLETPEAKERIWREGDTMYYPEGVTDPDYCVLKFIHTLSQASLRGNQQGGEWGYDPRRFEAAKKDCRLSGVRSGRHLYCRHWDE</sequence>
<dbReference type="HOGENOM" id="CLU_133130_0_0_9"/>
<dbReference type="KEGG" id="csci:HDCHBGLK_01641"/>
<dbReference type="Pfam" id="PF16242">
    <property type="entry name" value="Pyrid_ox_like"/>
    <property type="match status" value="1"/>
</dbReference>
<gene>
    <name evidence="2" type="ORF">HDCHBGLK_01641</name>
</gene>